<evidence type="ECO:0000313" key="2">
    <source>
        <dbReference type="Proteomes" id="UP001552299"/>
    </source>
</evidence>
<keyword evidence="2" id="KW-1185">Reference proteome</keyword>
<dbReference type="EMBL" id="JANQDX010000003">
    <property type="protein sequence ID" value="KAL0926420.1"/>
    <property type="molecule type" value="Genomic_DNA"/>
</dbReference>
<accession>A0ABD0VNV2</accession>
<organism evidence="1 2">
    <name type="scientific">Dendrobium thyrsiflorum</name>
    <name type="common">Pinecone-like raceme dendrobium</name>
    <name type="synonym">Orchid</name>
    <dbReference type="NCBI Taxonomy" id="117978"/>
    <lineage>
        <taxon>Eukaryota</taxon>
        <taxon>Viridiplantae</taxon>
        <taxon>Streptophyta</taxon>
        <taxon>Embryophyta</taxon>
        <taxon>Tracheophyta</taxon>
        <taxon>Spermatophyta</taxon>
        <taxon>Magnoliopsida</taxon>
        <taxon>Liliopsida</taxon>
        <taxon>Asparagales</taxon>
        <taxon>Orchidaceae</taxon>
        <taxon>Epidendroideae</taxon>
        <taxon>Malaxideae</taxon>
        <taxon>Dendrobiinae</taxon>
        <taxon>Dendrobium</taxon>
    </lineage>
</organism>
<dbReference type="AlphaFoldDB" id="A0ABD0VNV2"/>
<protein>
    <submittedName>
        <fullName evidence="1">Uncharacterized protein</fullName>
    </submittedName>
</protein>
<comment type="caution">
    <text evidence="1">The sequence shown here is derived from an EMBL/GenBank/DDBJ whole genome shotgun (WGS) entry which is preliminary data.</text>
</comment>
<reference evidence="1 2" key="1">
    <citation type="journal article" date="2024" name="Plant Biotechnol. J.">
        <title>Dendrobium thyrsiflorum genome and its molecular insights into genes involved in important horticultural traits.</title>
        <authorList>
            <person name="Chen B."/>
            <person name="Wang J.Y."/>
            <person name="Zheng P.J."/>
            <person name="Li K.L."/>
            <person name="Liang Y.M."/>
            <person name="Chen X.F."/>
            <person name="Zhang C."/>
            <person name="Zhao X."/>
            <person name="He X."/>
            <person name="Zhang G.Q."/>
            <person name="Liu Z.J."/>
            <person name="Xu Q."/>
        </authorList>
    </citation>
    <scope>NUCLEOTIDE SEQUENCE [LARGE SCALE GENOMIC DNA]</scope>
    <source>
        <strain evidence="1">GZMU011</strain>
    </source>
</reference>
<sequence length="187" mass="20676">MGTRCDAYDEMRSLISTPEREESQLLFQTEFDATKEHIGSGHNHNLLVSFGGKTIRFRGPRVITVYPAMPFGGKTVEVWRSRIRRISTGTVDAADLAGFGQDFGTGLMSKERVPYLVAMTLSPTENLPVVSAKLPGAMASISPNHESRTIRRLLVPPGFGFEIGKGYELGMGQKWVLSAMLGSWKRR</sequence>
<name>A0ABD0VNV2_DENTH</name>
<gene>
    <name evidence="1" type="ORF">M5K25_002651</name>
</gene>
<dbReference type="Proteomes" id="UP001552299">
    <property type="component" value="Unassembled WGS sequence"/>
</dbReference>
<evidence type="ECO:0000313" key="1">
    <source>
        <dbReference type="EMBL" id="KAL0926420.1"/>
    </source>
</evidence>
<proteinExistence type="predicted"/>